<organism evidence="1 2">
    <name type="scientific">Roseicyclus elongatus DSM 19469</name>
    <dbReference type="NCBI Taxonomy" id="1294273"/>
    <lineage>
        <taxon>Bacteria</taxon>
        <taxon>Pseudomonadati</taxon>
        <taxon>Pseudomonadota</taxon>
        <taxon>Alphaproteobacteria</taxon>
        <taxon>Rhodobacterales</taxon>
        <taxon>Roseobacteraceae</taxon>
        <taxon>Roseicyclus</taxon>
    </lineage>
</organism>
<keyword evidence="2" id="KW-1185">Reference proteome</keyword>
<proteinExistence type="predicted"/>
<dbReference type="KEGG" id="red:roselon_00726"/>
<accession>W8S319</accession>
<sequence>MPVDGSDGGGNRSPPIIACLLAGPGKGVGHRQRRGSGGGNITGVVDDACLDGRCPEIQSEIHLGALHTHQSQRGYHSGRPVAT</sequence>
<gene>
    <name evidence="1" type="ORF">roselon_00726</name>
</gene>
<reference evidence="1 2" key="1">
    <citation type="submission" date="2013-03" db="EMBL/GenBank/DDBJ databases">
        <authorList>
            <person name="Fiebig A."/>
            <person name="Goeker M."/>
            <person name="Klenk H.-P.P."/>
        </authorList>
    </citation>
    <scope>NUCLEOTIDE SEQUENCE [LARGE SCALE GENOMIC DNA]</scope>
    <source>
        <strain evidence="2">DSM 19469</strain>
    </source>
</reference>
<dbReference type="Proteomes" id="UP000019593">
    <property type="component" value="Chromosome"/>
</dbReference>
<protein>
    <submittedName>
        <fullName evidence="1">Uncharacterized protein</fullName>
    </submittedName>
</protein>
<dbReference type="HOGENOM" id="CLU_2540469_0_0_5"/>
<dbReference type="AlphaFoldDB" id="W8S319"/>
<name>W8S319_9RHOB</name>
<dbReference type="EMBL" id="CP004372">
    <property type="protein sequence ID" value="AHM03151.1"/>
    <property type="molecule type" value="Genomic_DNA"/>
</dbReference>
<evidence type="ECO:0000313" key="2">
    <source>
        <dbReference type="Proteomes" id="UP000019593"/>
    </source>
</evidence>
<evidence type="ECO:0000313" key="1">
    <source>
        <dbReference type="EMBL" id="AHM03151.1"/>
    </source>
</evidence>